<comment type="similarity">
    <text evidence="2">Belongs to the flavin monoamine oxidase family.</text>
</comment>
<accession>A0A097SQJ4</accession>
<gene>
    <name evidence="8" type="ORF">LRS1606.367</name>
</gene>
<dbReference type="AlphaFoldDB" id="A0A097SQJ4"/>
<evidence type="ECO:0000256" key="1">
    <source>
        <dbReference type="ARBA" id="ARBA00001974"/>
    </source>
</evidence>
<dbReference type="Pfam" id="PF13276">
    <property type="entry name" value="HTH_21"/>
    <property type="match status" value="1"/>
</dbReference>
<dbReference type="InterPro" id="IPR036188">
    <property type="entry name" value="FAD/NAD-bd_sf"/>
</dbReference>
<name>A0A097SQJ4_9NOCA</name>
<feature type="region of interest" description="Disordered" evidence="5">
    <location>
        <begin position="199"/>
        <end position="314"/>
    </location>
</feature>
<feature type="domain" description="Amine oxidase" evidence="6">
    <location>
        <begin position="312"/>
        <end position="624"/>
    </location>
</feature>
<feature type="compositionally biased region" description="Polar residues" evidence="5">
    <location>
        <begin position="230"/>
        <end position="240"/>
    </location>
</feature>
<dbReference type="PANTHER" id="PTHR43563">
    <property type="entry name" value="AMINE OXIDASE"/>
    <property type="match status" value="1"/>
</dbReference>
<dbReference type="InterPro" id="IPR050703">
    <property type="entry name" value="Flavin_MAO"/>
</dbReference>
<sequence length="633" mass="69692">MTRFHFVADHSDTYQVKRLCELVEIERSSYYAWKSAEPTRAARAEADAQLAARIRVIHTEDNTYGAPRITAELNDGVSVDEKINHKRVARVMRENGIVGYRRRRRVTTTVPEPADQKVPDLLERGFTADAPNCIYVGDITYLPIEGGDNLYLATVIDCYSANSPAGLSPTICAPTSSPTLFMPPPRLVTAWPGRSFTATTEVNTRQRNSLPSAPVSASSSRWAWSARAPTTVSPNPSTPRSNEKSSRTRTPGPTRRHADIKCSAGSPATTPEEGTPGADTGPRTPTSPSTSLRWRPPRNPPPVSTDWGQGPVSLPWQHPHAAEFDSISFGEWLASKHALEDTRRFMGMFTMVHFGAPVGDVSLFNVMRYIRTLGGLEHMLTVEGGDQQDRILGTAHTLAQRLADTLGPRVLLASPAEHITTIDDRVTVETSRHTITARYVIVTASPTHRATIRFTPALPDQHYGLSRSWRLGALSKAFVAYDRPFWRDQGLSGEAISDNETVFLTFDVSPTPDGPGILMSFCDARGFDAFHRNERRHRVVHHLTHLYGEPARHPIDYTEFCWGNDIFAPGGPNPAPGPTVWTTFGRFLREPVGLIHWAGTETADETSGTMNGAILSGQRAAAEIAARFYAGRV</sequence>
<evidence type="ECO:0000256" key="2">
    <source>
        <dbReference type="ARBA" id="ARBA00005995"/>
    </source>
</evidence>
<dbReference type="SUPFAM" id="SSF51905">
    <property type="entry name" value="FAD/NAD(P)-binding domain"/>
    <property type="match status" value="1"/>
</dbReference>
<feature type="binding site" evidence="4">
    <location>
        <position position="521"/>
    </location>
    <ligand>
        <name>substrate</name>
    </ligand>
</feature>
<dbReference type="InterPro" id="IPR002937">
    <property type="entry name" value="Amino_oxidase"/>
</dbReference>
<dbReference type="InterPro" id="IPR001613">
    <property type="entry name" value="Flavin_amine_oxidase"/>
</dbReference>
<evidence type="ECO:0000259" key="6">
    <source>
        <dbReference type="Pfam" id="PF01593"/>
    </source>
</evidence>
<dbReference type="Pfam" id="PF01593">
    <property type="entry name" value="Amino_oxidase"/>
    <property type="match status" value="1"/>
</dbReference>
<organism evidence="8">
    <name type="scientific">Rhodococcus sp. NS1</name>
    <dbReference type="NCBI Taxonomy" id="402236"/>
    <lineage>
        <taxon>Bacteria</taxon>
        <taxon>Bacillati</taxon>
        <taxon>Actinomycetota</taxon>
        <taxon>Actinomycetes</taxon>
        <taxon>Mycobacteriales</taxon>
        <taxon>Nocardiaceae</taxon>
        <taxon>Rhodococcus</taxon>
    </lineage>
</organism>
<evidence type="ECO:0000313" key="8">
    <source>
        <dbReference type="EMBL" id="AIU93801.1"/>
    </source>
</evidence>
<dbReference type="GO" id="GO:0016491">
    <property type="term" value="F:oxidoreductase activity"/>
    <property type="evidence" value="ECO:0007669"/>
    <property type="project" value="UniProtKB-KW"/>
</dbReference>
<keyword evidence="8" id="KW-0614">Plasmid</keyword>
<feature type="compositionally biased region" description="Low complexity" evidence="5">
    <location>
        <begin position="280"/>
        <end position="294"/>
    </location>
</feature>
<protein>
    <recommendedName>
        <fullName evidence="9">Amine oxidase domain-containing protein</fullName>
    </recommendedName>
</protein>
<feature type="compositionally biased region" description="Polar residues" evidence="5">
    <location>
        <begin position="199"/>
        <end position="208"/>
    </location>
</feature>
<feature type="domain" description="HTH-like" evidence="7">
    <location>
        <begin position="47"/>
        <end position="105"/>
    </location>
</feature>
<dbReference type="PRINTS" id="PR00757">
    <property type="entry name" value="AMINEOXDASEF"/>
</dbReference>
<evidence type="ECO:0000256" key="3">
    <source>
        <dbReference type="ARBA" id="ARBA00023002"/>
    </source>
</evidence>
<geneLocation type="plasmid" evidence="8">
    <name>pNSL1</name>
</geneLocation>
<dbReference type="Gene3D" id="3.50.50.60">
    <property type="entry name" value="FAD/NAD(P)-binding domain"/>
    <property type="match status" value="1"/>
</dbReference>
<feature type="binding site" evidence="4">
    <location>
        <position position="601"/>
    </location>
    <ligand>
        <name>FAD</name>
        <dbReference type="ChEBI" id="CHEBI:57692"/>
    </ligand>
</feature>
<reference evidence="8" key="1">
    <citation type="submission" date="2014-03" db="EMBL/GenBank/DDBJ databases">
        <authorList>
            <person name="Zhang G."/>
            <person name="Zhu L."/>
            <person name="Fang P."/>
        </authorList>
    </citation>
    <scope>NUCLEOTIDE SEQUENCE</scope>
    <source>
        <strain evidence="8">NS1</strain>
        <plasmid evidence="8">pNSL1</plasmid>
    </source>
</reference>
<evidence type="ECO:0000256" key="4">
    <source>
        <dbReference type="PIRSR" id="PIRSR601613-1"/>
    </source>
</evidence>
<dbReference type="SUPFAM" id="SSF54373">
    <property type="entry name" value="FAD-linked reductases, C-terminal domain"/>
    <property type="match status" value="1"/>
</dbReference>
<keyword evidence="3" id="KW-0560">Oxidoreductase</keyword>
<dbReference type="EMBL" id="KJ605395">
    <property type="protein sequence ID" value="AIU93801.1"/>
    <property type="molecule type" value="Genomic_DNA"/>
</dbReference>
<evidence type="ECO:0000256" key="5">
    <source>
        <dbReference type="SAM" id="MobiDB-lite"/>
    </source>
</evidence>
<feature type="compositionally biased region" description="Low complexity" evidence="5">
    <location>
        <begin position="209"/>
        <end position="228"/>
    </location>
</feature>
<dbReference type="PANTHER" id="PTHR43563:SF1">
    <property type="entry name" value="AMINE OXIDASE [FLAVIN-CONTAINING] B"/>
    <property type="match status" value="1"/>
</dbReference>
<evidence type="ECO:0008006" key="9">
    <source>
        <dbReference type="Google" id="ProtNLM"/>
    </source>
</evidence>
<evidence type="ECO:0000259" key="7">
    <source>
        <dbReference type="Pfam" id="PF13276"/>
    </source>
</evidence>
<proteinExistence type="inferred from homology"/>
<comment type="cofactor">
    <cofactor evidence="1">
        <name>FAD</name>
        <dbReference type="ChEBI" id="CHEBI:57692"/>
    </cofactor>
</comment>
<dbReference type="InterPro" id="IPR025948">
    <property type="entry name" value="HTH-like_dom"/>
</dbReference>